<dbReference type="OrthoDB" id="8216186at2"/>
<dbReference type="Proteomes" id="UP000271548">
    <property type="component" value="Unassembled WGS sequence"/>
</dbReference>
<keyword evidence="3" id="KW-1185">Reference proteome</keyword>
<dbReference type="EMBL" id="RAZS01000001">
    <property type="protein sequence ID" value="RKN24144.1"/>
    <property type="molecule type" value="Genomic_DNA"/>
</dbReference>
<dbReference type="InterPro" id="IPR046026">
    <property type="entry name" value="DUF5984"/>
</dbReference>
<dbReference type="RefSeq" id="WP_120673818.1">
    <property type="nucleotide sequence ID" value="NZ_RAZS01000001.1"/>
</dbReference>
<dbReference type="Proteomes" id="UP000275865">
    <property type="component" value="Unassembled WGS sequence"/>
</dbReference>
<dbReference type="Pfam" id="PF19446">
    <property type="entry name" value="DUF5984"/>
    <property type="match status" value="1"/>
</dbReference>
<dbReference type="AlphaFoldDB" id="A0A3A9YAC9"/>
<protein>
    <submittedName>
        <fullName evidence="2">Uncharacterized protein</fullName>
    </submittedName>
</protein>
<accession>A0A3A9YAC9</accession>
<name>A0A3A9YAC9_9ACTN</name>
<comment type="caution">
    <text evidence="2">The sequence shown here is derived from an EMBL/GenBank/DDBJ whole genome shotgun (WGS) entry which is preliminary data.</text>
</comment>
<sequence>MLSFSFELRPLAEVAPWGSARPNLHWFGLTDGWYWIDVEGHELPRYRDEAVHRWNLERPYPDYYLARFWEDLLVLRWALQVAVPDDLVPFVDGTFPPREFPDDAISAEVEVAFNLQGDHHLDFGYLTDAPTVSCYRHSVGGEDVVALSQLIPPGKQGTFEGPERLDVAVPANEFFAAVADVDRRLIAAMGERVTALERSGPPSGIELDLAQLRTEHLGRSRWLAHRLASPRHVDWARVRAGVAEISTWPVEPE</sequence>
<organism evidence="2 4">
    <name type="scientific">Micromonospora musae</name>
    <dbReference type="NCBI Taxonomy" id="1894970"/>
    <lineage>
        <taxon>Bacteria</taxon>
        <taxon>Bacillati</taxon>
        <taxon>Actinomycetota</taxon>
        <taxon>Actinomycetes</taxon>
        <taxon>Micromonosporales</taxon>
        <taxon>Micromonosporaceae</taxon>
        <taxon>Micromonospora</taxon>
    </lineage>
</organism>
<gene>
    <name evidence="2" type="ORF">D7044_25800</name>
    <name evidence="1" type="ORF">D7147_03910</name>
</gene>
<evidence type="ECO:0000313" key="1">
    <source>
        <dbReference type="EMBL" id="RKN24144.1"/>
    </source>
</evidence>
<evidence type="ECO:0000313" key="4">
    <source>
        <dbReference type="Proteomes" id="UP000275865"/>
    </source>
</evidence>
<reference evidence="3 4" key="1">
    <citation type="submission" date="2018-09" db="EMBL/GenBank/DDBJ databases">
        <title>Micromonospora sp. nov. MS1-9, isolated from a root of Musa sp.</title>
        <authorList>
            <person name="Kuncharoen N."/>
            <person name="Kudo T."/>
            <person name="Ohkuma M."/>
            <person name="Yuki M."/>
            <person name="Tanasupawat S."/>
        </authorList>
    </citation>
    <scope>NUCLEOTIDE SEQUENCE [LARGE SCALE GENOMIC DNA]</scope>
    <source>
        <strain evidence="2 4">MS1-9</strain>
        <strain evidence="1 3">NGC1-4</strain>
    </source>
</reference>
<evidence type="ECO:0000313" key="3">
    <source>
        <dbReference type="Proteomes" id="UP000271548"/>
    </source>
</evidence>
<dbReference type="EMBL" id="RAZT01000014">
    <property type="protein sequence ID" value="RKN28637.1"/>
    <property type="molecule type" value="Genomic_DNA"/>
</dbReference>
<evidence type="ECO:0000313" key="2">
    <source>
        <dbReference type="EMBL" id="RKN28637.1"/>
    </source>
</evidence>
<proteinExistence type="predicted"/>